<feature type="region of interest" description="Disordered" evidence="1">
    <location>
        <begin position="758"/>
        <end position="793"/>
    </location>
</feature>
<protein>
    <submittedName>
        <fullName evidence="3">Glutamate-rich protein 3</fullName>
    </submittedName>
</protein>
<dbReference type="PANTHER" id="PTHR23034:SF2">
    <property type="entry name" value="GLUTAMATE-RICH PROTEIN 3"/>
    <property type="match status" value="1"/>
</dbReference>
<feature type="region of interest" description="Disordered" evidence="1">
    <location>
        <begin position="306"/>
        <end position="328"/>
    </location>
</feature>
<dbReference type="AlphaFoldDB" id="A0A0X3P8X6"/>
<feature type="region of interest" description="Disordered" evidence="1">
    <location>
        <begin position="498"/>
        <end position="539"/>
    </location>
</feature>
<feature type="domain" description="DUF4590" evidence="2">
    <location>
        <begin position="373"/>
        <end position="476"/>
    </location>
</feature>
<dbReference type="InterPro" id="IPR048257">
    <property type="entry name" value="DUF4590"/>
</dbReference>
<evidence type="ECO:0000256" key="1">
    <source>
        <dbReference type="SAM" id="MobiDB-lite"/>
    </source>
</evidence>
<feature type="compositionally biased region" description="Basic and acidic residues" evidence="1">
    <location>
        <begin position="812"/>
        <end position="821"/>
    </location>
</feature>
<dbReference type="EMBL" id="GEEE01008639">
    <property type="protein sequence ID" value="JAP54586.1"/>
    <property type="molecule type" value="Transcribed_RNA"/>
</dbReference>
<dbReference type="EMBL" id="GEEE01014804">
    <property type="protein sequence ID" value="JAP48421.1"/>
    <property type="molecule type" value="Transcribed_RNA"/>
</dbReference>
<feature type="region of interest" description="Disordered" evidence="1">
    <location>
        <begin position="812"/>
        <end position="843"/>
    </location>
</feature>
<dbReference type="PANTHER" id="PTHR23034">
    <property type="entry name" value="GLUTAMATE-RICH PROTEIN 3"/>
    <property type="match status" value="1"/>
</dbReference>
<accession>A0A0X3P8X6</accession>
<organism evidence="3">
    <name type="scientific">Schistocephalus solidus</name>
    <name type="common">Tapeworm</name>
    <dbReference type="NCBI Taxonomy" id="70667"/>
    <lineage>
        <taxon>Eukaryota</taxon>
        <taxon>Metazoa</taxon>
        <taxon>Spiralia</taxon>
        <taxon>Lophotrochozoa</taxon>
        <taxon>Platyhelminthes</taxon>
        <taxon>Cestoda</taxon>
        <taxon>Eucestoda</taxon>
        <taxon>Diphyllobothriidea</taxon>
        <taxon>Diphyllobothriidae</taxon>
        <taxon>Schistocephalus</taxon>
    </lineage>
</organism>
<feature type="compositionally biased region" description="Basic and acidic residues" evidence="1">
    <location>
        <begin position="170"/>
        <end position="188"/>
    </location>
</feature>
<reference evidence="3" key="1">
    <citation type="submission" date="2016-01" db="EMBL/GenBank/DDBJ databases">
        <title>Reference transcriptome for the parasite Schistocephalus solidus: insights into the molecular evolution of parasitism.</title>
        <authorList>
            <person name="Hebert F.O."/>
            <person name="Grambauer S."/>
            <person name="Barber I."/>
            <person name="Landry C.R."/>
            <person name="Aubin-Horth N."/>
        </authorList>
    </citation>
    <scope>NUCLEOTIDE SEQUENCE</scope>
</reference>
<dbReference type="InterPro" id="IPR027962">
    <property type="entry name" value="ERICH3"/>
</dbReference>
<feature type="region of interest" description="Disordered" evidence="1">
    <location>
        <begin position="259"/>
        <end position="279"/>
    </location>
</feature>
<feature type="compositionally biased region" description="Polar residues" evidence="1">
    <location>
        <begin position="498"/>
        <end position="514"/>
    </location>
</feature>
<gene>
    <name evidence="3" type="primary">ERIC3</name>
    <name evidence="3" type="ORF">TR116217</name>
</gene>
<feature type="compositionally biased region" description="Acidic residues" evidence="1">
    <location>
        <begin position="822"/>
        <end position="832"/>
    </location>
</feature>
<dbReference type="Pfam" id="PF15257">
    <property type="entry name" value="DUF4590"/>
    <property type="match status" value="1"/>
</dbReference>
<evidence type="ECO:0000313" key="3">
    <source>
        <dbReference type="EMBL" id="JAP48421.1"/>
    </source>
</evidence>
<feature type="region of interest" description="Disordered" evidence="1">
    <location>
        <begin position="167"/>
        <end position="198"/>
    </location>
</feature>
<proteinExistence type="predicted"/>
<name>A0A0X3P8X6_SCHSO</name>
<sequence>MASLNDSSPLENYNSLTDRHLVHFFSSPRIRRHLIQSGLITEDGEVLSESEYRLTQVKREQKHALVDLFAQAVVEKALEVERARQCALRQSLEEICKAQRVRRIREERRRRKQLGSFTGIVSDPLGPAKDLDLDELREAFEELDDSVLVSLDDESRREFNRMLQRQYRIGHNDPHGDNQLLDKGEPPRRSKKSRTRGDVKDCKAIVNGDGIGLGVQPGAENICASQRWANEKQKCSKEQKSLADLMTANQLRFSKAFSGGPILPPVPRHSAEENSKTANGDSVLDSARAVIVSEAALKKSASASVPPKVKGTLKRKETGPPQKPAYTLPPVKEEITPLKSTCFVQLQFLGIGQTATSAPLQSRVPPNAADSDFMRPRQVVVEQQPSGTHTVVVFKGLVKPGGSFSFASRRVPGFSFSLTIYVDGVQDSRISTCCEHRHRNGANIGGKSGHFIFVDAIGSSPCYKCQATAEFKKQKAIPRPPSNQEITSQTTVVLFGPTSSQGDDDFTYSSSFPIDSEDNQSTDIPGVKHSSRSCSTTTTQPASASRVYLHVTRSESLINFFSEEEETALEEIPEVDVCEASLVLPLPTTSLPSASSEITELLPTVETASDYETENEGLEQILVATPEEALPTNFVQHDSDRQEVRSCLRSSLLLLSRSSLSIQETSFNYTTVCQIPGVVDEKLDSPDEEPSAVVHQFRSCGDFATTLFQLEDVNPGAQSVGSVTTAATATEMMGSSTTLLASSASESAEVAVVELAVPSSSQNSPSAQELEFPERETAAGPMEGSFPEISSPLDGIISESLSIETVCFRIPPDLDRSSDRESIEEEAEDPQEDVSPSGMEAEAAAGEENRLLMMPETSHVDCRNDVRCGRIHSIQLRPPSGGKLFTQGEEDDGGSDVEFAKTEMVEKSFHTLVAPSTVQSCDLEFNTNNTYKEPVREDLCHRTRIGATGWCSPLRLESFDEEDTIAALELSRATVRNVRAVF</sequence>
<evidence type="ECO:0000259" key="2">
    <source>
        <dbReference type="Pfam" id="PF15257"/>
    </source>
</evidence>